<dbReference type="OrthoDB" id="10261055at2759"/>
<sequence>MALMFSCLQYMIDVRLNLVLNMVIDFVTYNTDNAAESKSGAYLFIPKMPGEVMALPSTPNIQIIRGPLVQEITVHTPLVNHTVRLHRYPMLFTSMRMFLRQSTGTKGFILNVSHTLLV</sequence>
<organism evidence="3">
    <name type="scientific">Echinostoma caproni</name>
    <dbReference type="NCBI Taxonomy" id="27848"/>
    <lineage>
        <taxon>Eukaryota</taxon>
        <taxon>Metazoa</taxon>
        <taxon>Spiralia</taxon>
        <taxon>Lophotrochozoa</taxon>
        <taxon>Platyhelminthes</taxon>
        <taxon>Trematoda</taxon>
        <taxon>Digenea</taxon>
        <taxon>Plagiorchiida</taxon>
        <taxon>Echinostomata</taxon>
        <taxon>Echinostomatoidea</taxon>
        <taxon>Echinostomatidae</taxon>
        <taxon>Echinostoma</taxon>
    </lineage>
</organism>
<accession>A0A183B307</accession>
<keyword evidence="2" id="KW-1185">Reference proteome</keyword>
<dbReference type="InterPro" id="IPR011013">
    <property type="entry name" value="Gal_mutarotase_sf_dom"/>
</dbReference>
<proteinExistence type="predicted"/>
<dbReference type="AlphaFoldDB" id="A0A183B307"/>
<dbReference type="GO" id="GO:0003824">
    <property type="term" value="F:catalytic activity"/>
    <property type="evidence" value="ECO:0007669"/>
    <property type="project" value="InterPro"/>
</dbReference>
<protein>
    <submittedName>
        <fullName evidence="3">Secreted protein</fullName>
    </submittedName>
</protein>
<evidence type="ECO:0000313" key="1">
    <source>
        <dbReference type="EMBL" id="VDP90864.1"/>
    </source>
</evidence>
<dbReference type="EMBL" id="UZAN01055480">
    <property type="protein sequence ID" value="VDP90864.1"/>
    <property type="molecule type" value="Genomic_DNA"/>
</dbReference>
<dbReference type="Gene3D" id="2.70.98.30">
    <property type="entry name" value="Golgi alpha-mannosidase II, domain 4"/>
    <property type="match status" value="1"/>
</dbReference>
<reference evidence="1 2" key="2">
    <citation type="submission" date="2018-11" db="EMBL/GenBank/DDBJ databases">
        <authorList>
            <consortium name="Pathogen Informatics"/>
        </authorList>
    </citation>
    <scope>NUCLEOTIDE SEQUENCE [LARGE SCALE GENOMIC DNA]</scope>
    <source>
        <strain evidence="1 2">Egypt</strain>
    </source>
</reference>
<gene>
    <name evidence="1" type="ORF">ECPE_LOCUS13592</name>
</gene>
<dbReference type="Proteomes" id="UP000272942">
    <property type="component" value="Unassembled WGS sequence"/>
</dbReference>
<name>A0A183B307_9TREM</name>
<evidence type="ECO:0000313" key="3">
    <source>
        <dbReference type="WBParaSite" id="ECPE_0001363101-mRNA-1"/>
    </source>
</evidence>
<evidence type="ECO:0000313" key="2">
    <source>
        <dbReference type="Proteomes" id="UP000272942"/>
    </source>
</evidence>
<reference evidence="3" key="1">
    <citation type="submission" date="2016-06" db="UniProtKB">
        <authorList>
            <consortium name="WormBaseParasite"/>
        </authorList>
    </citation>
    <scope>IDENTIFICATION</scope>
</reference>
<dbReference type="SUPFAM" id="SSF74650">
    <property type="entry name" value="Galactose mutarotase-like"/>
    <property type="match status" value="1"/>
</dbReference>
<dbReference type="WBParaSite" id="ECPE_0001363101-mRNA-1">
    <property type="protein sequence ID" value="ECPE_0001363101-mRNA-1"/>
    <property type="gene ID" value="ECPE_0001363101"/>
</dbReference>
<dbReference type="GO" id="GO:0030246">
    <property type="term" value="F:carbohydrate binding"/>
    <property type="evidence" value="ECO:0007669"/>
    <property type="project" value="InterPro"/>
</dbReference>
<dbReference type="GO" id="GO:0005975">
    <property type="term" value="P:carbohydrate metabolic process"/>
    <property type="evidence" value="ECO:0007669"/>
    <property type="project" value="InterPro"/>
</dbReference>